<feature type="region of interest" description="Disordered" evidence="15">
    <location>
        <begin position="885"/>
        <end position="952"/>
    </location>
</feature>
<dbReference type="InterPro" id="IPR023828">
    <property type="entry name" value="Peptidase_S8_Ser-AS"/>
</dbReference>
<evidence type="ECO:0000256" key="17">
    <source>
        <dbReference type="SAM" id="SignalP"/>
    </source>
</evidence>
<dbReference type="InterPro" id="IPR002884">
    <property type="entry name" value="P_dom"/>
</dbReference>
<dbReference type="PROSITE" id="PS00137">
    <property type="entry name" value="SUBTILASE_HIS"/>
    <property type="match status" value="1"/>
</dbReference>
<evidence type="ECO:0000256" key="3">
    <source>
        <dbReference type="ARBA" id="ARBA00022670"/>
    </source>
</evidence>
<dbReference type="InterPro" id="IPR022398">
    <property type="entry name" value="Peptidase_S8_His-AS"/>
</dbReference>
<organism evidence="19 20">
    <name type="scientific">Apiotrichum porosum</name>
    <dbReference type="NCBI Taxonomy" id="105984"/>
    <lineage>
        <taxon>Eukaryota</taxon>
        <taxon>Fungi</taxon>
        <taxon>Dikarya</taxon>
        <taxon>Basidiomycota</taxon>
        <taxon>Agaricomycotina</taxon>
        <taxon>Tremellomycetes</taxon>
        <taxon>Trichosporonales</taxon>
        <taxon>Trichosporonaceae</taxon>
        <taxon>Apiotrichum</taxon>
    </lineage>
</organism>
<evidence type="ECO:0000256" key="13">
    <source>
        <dbReference type="PIRSR" id="PIRSR615500-1"/>
    </source>
</evidence>
<evidence type="ECO:0000256" key="1">
    <source>
        <dbReference type="ARBA" id="ARBA00004370"/>
    </source>
</evidence>
<dbReference type="PRINTS" id="PR00723">
    <property type="entry name" value="SUBTILISIN"/>
</dbReference>
<protein>
    <submittedName>
        <fullName evidence="19">Pheromone processing endoprotease</fullName>
    </submittedName>
</protein>
<dbReference type="PROSITE" id="PS51829">
    <property type="entry name" value="P_HOMO_B"/>
    <property type="match status" value="1"/>
</dbReference>
<feature type="active site" description="Charge relay system" evidence="13 14">
    <location>
        <position position="220"/>
    </location>
</feature>
<dbReference type="Proteomes" id="UP000279236">
    <property type="component" value="Unassembled WGS sequence"/>
</dbReference>
<keyword evidence="11" id="KW-0865">Zymogen</keyword>
<feature type="transmembrane region" description="Helical" evidence="16">
    <location>
        <begin position="783"/>
        <end position="805"/>
    </location>
</feature>
<evidence type="ECO:0000313" key="20">
    <source>
        <dbReference type="Proteomes" id="UP000279236"/>
    </source>
</evidence>
<evidence type="ECO:0000256" key="9">
    <source>
        <dbReference type="ARBA" id="ARBA00022989"/>
    </source>
</evidence>
<dbReference type="PROSITE" id="PS51892">
    <property type="entry name" value="SUBTILASE"/>
    <property type="match status" value="1"/>
</dbReference>
<feature type="domain" description="P/Homo B" evidence="18">
    <location>
        <begin position="547"/>
        <end position="688"/>
    </location>
</feature>
<dbReference type="EMBL" id="RSCE01000001">
    <property type="protein sequence ID" value="RSH88101.1"/>
    <property type="molecule type" value="Genomic_DNA"/>
</dbReference>
<feature type="signal peptide" evidence="17">
    <location>
        <begin position="1"/>
        <end position="22"/>
    </location>
</feature>
<keyword evidence="9 16" id="KW-1133">Transmembrane helix</keyword>
<dbReference type="Gene3D" id="2.60.120.260">
    <property type="entry name" value="Galactose-binding domain-like"/>
    <property type="match status" value="1"/>
</dbReference>
<evidence type="ECO:0000256" key="10">
    <source>
        <dbReference type="ARBA" id="ARBA00023136"/>
    </source>
</evidence>
<keyword evidence="12" id="KW-0325">Glycoprotein</keyword>
<feature type="active site" description="Charge relay system" evidence="13 14">
    <location>
        <position position="258"/>
    </location>
</feature>
<keyword evidence="8" id="KW-0106">Calcium</keyword>
<comment type="subcellular location">
    <subcellularLocation>
        <location evidence="1">Membrane</location>
    </subcellularLocation>
</comment>
<dbReference type="GO" id="GO:0016485">
    <property type="term" value="P:protein processing"/>
    <property type="evidence" value="ECO:0007669"/>
    <property type="project" value="TreeGrafter"/>
</dbReference>
<dbReference type="InterPro" id="IPR008979">
    <property type="entry name" value="Galactose-bd-like_sf"/>
</dbReference>
<evidence type="ECO:0000256" key="15">
    <source>
        <dbReference type="SAM" id="MobiDB-lite"/>
    </source>
</evidence>
<feature type="active site" description="Charge relay system" evidence="13 14">
    <location>
        <position position="429"/>
    </location>
</feature>
<dbReference type="SUPFAM" id="SSF49785">
    <property type="entry name" value="Galactose-binding domain-like"/>
    <property type="match status" value="1"/>
</dbReference>
<dbReference type="GeneID" id="39585171"/>
<dbReference type="PROSITE" id="PS00138">
    <property type="entry name" value="SUBTILASE_SER"/>
    <property type="match status" value="1"/>
</dbReference>
<name>A0A427YAB6_9TREE</name>
<dbReference type="InterPro" id="IPR036852">
    <property type="entry name" value="Peptidase_S8/S53_dom_sf"/>
</dbReference>
<feature type="compositionally biased region" description="Polar residues" evidence="15">
    <location>
        <begin position="923"/>
        <end position="942"/>
    </location>
</feature>
<evidence type="ECO:0000256" key="8">
    <source>
        <dbReference type="ARBA" id="ARBA00022837"/>
    </source>
</evidence>
<dbReference type="FunFam" id="2.60.120.260:FF:000026">
    <property type="entry name" value="proprotein convertase subtilisin/kexin type 7"/>
    <property type="match status" value="1"/>
</dbReference>
<dbReference type="InterPro" id="IPR023827">
    <property type="entry name" value="Peptidase_S8_Asp-AS"/>
</dbReference>
<feature type="region of interest" description="Disordered" evidence="15">
    <location>
        <begin position="691"/>
        <end position="767"/>
    </location>
</feature>
<dbReference type="Gene3D" id="3.40.50.200">
    <property type="entry name" value="Peptidase S8/S53 domain"/>
    <property type="match status" value="1"/>
</dbReference>
<dbReference type="PANTHER" id="PTHR42884:SF14">
    <property type="entry name" value="NEUROENDOCRINE CONVERTASE 1"/>
    <property type="match status" value="1"/>
</dbReference>
<keyword evidence="4 16" id="KW-0812">Transmembrane</keyword>
<keyword evidence="10 16" id="KW-0472">Membrane</keyword>
<dbReference type="Pfam" id="PF00082">
    <property type="entry name" value="Peptidase_S8"/>
    <property type="match status" value="1"/>
</dbReference>
<comment type="caution">
    <text evidence="19">The sequence shown here is derived from an EMBL/GenBank/DDBJ whole genome shotgun (WGS) entry which is preliminary data.</text>
</comment>
<reference evidence="19 20" key="1">
    <citation type="submission" date="2018-11" db="EMBL/GenBank/DDBJ databases">
        <title>Genome sequence of Apiotrichum porosum DSM 27194.</title>
        <authorList>
            <person name="Aliyu H."/>
            <person name="Gorte O."/>
            <person name="Ochsenreither K."/>
        </authorList>
    </citation>
    <scope>NUCLEOTIDE SEQUENCE [LARGE SCALE GENOMIC DNA]</scope>
    <source>
        <strain evidence="19 20">DSM 27194</strain>
    </source>
</reference>
<feature type="compositionally biased region" description="Pro residues" evidence="15">
    <location>
        <begin position="520"/>
        <end position="530"/>
    </location>
</feature>
<dbReference type="InterPro" id="IPR015500">
    <property type="entry name" value="Peptidase_S8_subtilisin-rel"/>
</dbReference>
<evidence type="ECO:0000256" key="5">
    <source>
        <dbReference type="ARBA" id="ARBA00022729"/>
    </source>
</evidence>
<keyword evidence="3 14" id="KW-0645">Protease</keyword>
<comment type="similarity">
    <text evidence="2">Belongs to the peptidase S8 family. Furin subfamily.</text>
</comment>
<dbReference type="GO" id="GO:0000139">
    <property type="term" value="C:Golgi membrane"/>
    <property type="evidence" value="ECO:0007669"/>
    <property type="project" value="TreeGrafter"/>
</dbReference>
<sequence length="952" mass="102887">MLVSTALVSLLPLLLLAANADASSSSGLQIRTPIPRNYDTHTYYALELPEAADEQVARAAALALGAELVEPLGELAGHWIVKREDGGLSGRGIAGDYDPVLARYEVLRSAGHERRALGVPSLRGIERLVPQQRTKRVLTGPNEYKRGSPMRHPRSYTPWDVEPRDDAELLFLQNDLGLKDPELHTQWHLANQEDRQWELNVSTLWSQGVTGKGVHVVIVDDGLDYEHEDLAPNYFAEGSWDFNDNGPSPSPKLNEDQHGTRCAGEVAAAPNDVCGVGVAYNTNIAGVRILSGPITNADEAAALNYQYQLNDIFSCSWGPPDDGKSMEAPDGVILKSLVNGVQKGRGGKGSLFVFAAGNGGGNGDQCNFDGYTNSIFSVTVGAVDHAGQHPYYSEMCSAMMVVAPSSGSGQFIHTTDVKHRCATNHGGTSAAAPLVAGVFALALQVRPELGWRDFQHLAVRHAVMLHPEDEDWDTISLGRKYSYKYGFGRIDAGLFVEAARTWELVKPQAWFDSPMIVLPDTPPPPPPPAPTATDAPSPTERDEGDDTVDGAEPTDVPTIDPPQPEPVIGSYIVKDGIKSTFEVTQQMLDDSNFERLEHVTVRVWIKHQRRGDVEVALRSPTGILSVLAQARRFDSAGSGFEGWKFMSLKHWEENPVGTWEITVRDQNNPQNVGSFQSWALQLWGEAQDASKAKDWRPAEFGQPDEEEVGSDPMPTTQLPQKPKPTDLLPSDHGHAGGAVLPTTSPASTDEDIAEPSASSDADNEAGADEGVFDGIDALRKHSAWLGGAFLIVLLAALGGGGYFLLAARRKRQRLFGLHGGDGARGAYAPVPEDVPLSLMERGRRAVGMRREGESKELYDAFGDGPSDESDDEVDEHTALRYHDSFLDDHDGEDEDATPQASGSGSRTAAGEPPAYHDDDEGESANTTSSPAELVQSTSSGSWQDAADDVRRD</sequence>
<dbReference type="RefSeq" id="XP_028480309.1">
    <property type="nucleotide sequence ID" value="XM_028616452.1"/>
</dbReference>
<feature type="region of interest" description="Disordered" evidence="15">
    <location>
        <begin position="516"/>
        <end position="565"/>
    </location>
</feature>
<dbReference type="CDD" id="cd04059">
    <property type="entry name" value="Peptidases_S8_Protein_convertases_Kexins_Furin-like"/>
    <property type="match status" value="1"/>
</dbReference>
<keyword evidence="5 17" id="KW-0732">Signal</keyword>
<dbReference type="InterPro" id="IPR000209">
    <property type="entry name" value="Peptidase_S8/S53_dom"/>
</dbReference>
<accession>A0A427YAB6</accession>
<feature type="chain" id="PRO_5019584742" evidence="17">
    <location>
        <begin position="23"/>
        <end position="952"/>
    </location>
</feature>
<evidence type="ECO:0000256" key="14">
    <source>
        <dbReference type="PROSITE-ProRule" id="PRU01240"/>
    </source>
</evidence>
<evidence type="ECO:0000313" key="19">
    <source>
        <dbReference type="EMBL" id="RSH88101.1"/>
    </source>
</evidence>
<evidence type="ECO:0000259" key="18">
    <source>
        <dbReference type="PROSITE" id="PS51829"/>
    </source>
</evidence>
<dbReference type="PANTHER" id="PTHR42884">
    <property type="entry name" value="PROPROTEIN CONVERTASE SUBTILISIN/KEXIN-RELATED"/>
    <property type="match status" value="1"/>
</dbReference>
<evidence type="ECO:0000256" key="2">
    <source>
        <dbReference type="ARBA" id="ARBA00005325"/>
    </source>
</evidence>
<dbReference type="GO" id="GO:0005802">
    <property type="term" value="C:trans-Golgi network"/>
    <property type="evidence" value="ECO:0007669"/>
    <property type="project" value="TreeGrafter"/>
</dbReference>
<dbReference type="PROSITE" id="PS00136">
    <property type="entry name" value="SUBTILASE_ASP"/>
    <property type="match status" value="1"/>
</dbReference>
<keyword evidence="20" id="KW-1185">Reference proteome</keyword>
<evidence type="ECO:0000256" key="11">
    <source>
        <dbReference type="ARBA" id="ARBA00023145"/>
    </source>
</evidence>
<gene>
    <name evidence="19" type="primary">KEX2</name>
    <name evidence="19" type="ORF">EHS24_000628</name>
</gene>
<evidence type="ECO:0000256" key="6">
    <source>
        <dbReference type="ARBA" id="ARBA00022801"/>
    </source>
</evidence>
<dbReference type="FunFam" id="3.40.50.200:FF:000005">
    <property type="entry name" value="Proprotein convertase subtilisin/kexin type 7"/>
    <property type="match status" value="1"/>
</dbReference>
<evidence type="ECO:0000256" key="12">
    <source>
        <dbReference type="ARBA" id="ARBA00023180"/>
    </source>
</evidence>
<proteinExistence type="inferred from homology"/>
<dbReference type="STRING" id="105984.A0A427YAB6"/>
<dbReference type="GO" id="GO:0004252">
    <property type="term" value="F:serine-type endopeptidase activity"/>
    <property type="evidence" value="ECO:0007669"/>
    <property type="project" value="UniProtKB-UniRule"/>
</dbReference>
<dbReference type="AlphaFoldDB" id="A0A427YAB6"/>
<keyword evidence="6 14" id="KW-0378">Hydrolase</keyword>
<evidence type="ECO:0000256" key="16">
    <source>
        <dbReference type="SAM" id="Phobius"/>
    </source>
</evidence>
<dbReference type="SUPFAM" id="SSF52743">
    <property type="entry name" value="Subtilisin-like"/>
    <property type="match status" value="1"/>
</dbReference>
<evidence type="ECO:0000256" key="7">
    <source>
        <dbReference type="ARBA" id="ARBA00022825"/>
    </source>
</evidence>
<keyword evidence="7 14" id="KW-0720">Serine protease</keyword>
<dbReference type="InterPro" id="IPR034182">
    <property type="entry name" value="Kexin/furin"/>
</dbReference>
<dbReference type="OrthoDB" id="300641at2759"/>
<evidence type="ECO:0000256" key="4">
    <source>
        <dbReference type="ARBA" id="ARBA00022692"/>
    </source>
</evidence>
<dbReference type="Pfam" id="PF01483">
    <property type="entry name" value="P_proprotein"/>
    <property type="match status" value="1"/>
</dbReference>
<dbReference type="GO" id="GO:0007323">
    <property type="term" value="P:peptide pheromone maturation"/>
    <property type="evidence" value="ECO:0007669"/>
    <property type="project" value="UniProtKB-ARBA"/>
</dbReference>